<sequence>MTALAVQSLLASLEPVRETYIKIQILDEKSIKYGLKQISKAILRLNQHHPSEKIGREGTHNFVRSLIGIDKQSNHAKDDRGERPRPEGSICATVEGKACAALSFCKDAQVEHVVLTLSRDDKYVFESARKWCEKNSLSHYPRDWIKAEYVSQSTATTVRCSSGMKVFQAEDSMLIVFAQDWHVQLAKHMLEAYIASNDVVSLRRRGAIERKATLLPVRPRAGDDWRLGGSLTYAMAIINHLTTKQQSGRLLRKEDVPFPLPINEREGDVSRDKVVAFLNSHFSEKYARIAIFD</sequence>
<evidence type="ECO:0000313" key="1">
    <source>
        <dbReference type="EMBL" id="KAF4617792.1"/>
    </source>
</evidence>
<protein>
    <submittedName>
        <fullName evidence="1">Uncharacterized protein</fullName>
    </submittedName>
</protein>
<keyword evidence="2" id="KW-1185">Reference proteome</keyword>
<dbReference type="EMBL" id="JAACJL010000030">
    <property type="protein sequence ID" value="KAF4617792.1"/>
    <property type="molecule type" value="Genomic_DNA"/>
</dbReference>
<dbReference type="Proteomes" id="UP000521872">
    <property type="component" value="Unassembled WGS sequence"/>
</dbReference>
<dbReference type="AlphaFoldDB" id="A0A8H4QUU3"/>
<name>A0A8H4QUU3_9AGAR</name>
<comment type="caution">
    <text evidence="1">The sequence shown here is derived from an EMBL/GenBank/DDBJ whole genome shotgun (WGS) entry which is preliminary data.</text>
</comment>
<organism evidence="1 2">
    <name type="scientific">Agrocybe pediades</name>
    <dbReference type="NCBI Taxonomy" id="84607"/>
    <lineage>
        <taxon>Eukaryota</taxon>
        <taxon>Fungi</taxon>
        <taxon>Dikarya</taxon>
        <taxon>Basidiomycota</taxon>
        <taxon>Agaricomycotina</taxon>
        <taxon>Agaricomycetes</taxon>
        <taxon>Agaricomycetidae</taxon>
        <taxon>Agaricales</taxon>
        <taxon>Agaricineae</taxon>
        <taxon>Strophariaceae</taxon>
        <taxon>Agrocybe</taxon>
    </lineage>
</organism>
<reference evidence="1 2" key="1">
    <citation type="submission" date="2019-12" db="EMBL/GenBank/DDBJ databases">
        <authorList>
            <person name="Floudas D."/>
            <person name="Bentzer J."/>
            <person name="Ahren D."/>
            <person name="Johansson T."/>
            <person name="Persson P."/>
            <person name="Tunlid A."/>
        </authorList>
    </citation>
    <scope>NUCLEOTIDE SEQUENCE [LARGE SCALE GENOMIC DNA]</scope>
    <source>
        <strain evidence="1 2">CBS 102.39</strain>
    </source>
</reference>
<evidence type="ECO:0000313" key="2">
    <source>
        <dbReference type="Proteomes" id="UP000521872"/>
    </source>
</evidence>
<gene>
    <name evidence="1" type="ORF">D9613_006166</name>
</gene>
<proteinExistence type="predicted"/>
<accession>A0A8H4QUU3</accession>